<dbReference type="EMBL" id="JASBWU010000020">
    <property type="protein sequence ID" value="KAJ9113991.1"/>
    <property type="molecule type" value="Genomic_DNA"/>
</dbReference>
<dbReference type="Proteomes" id="UP001243375">
    <property type="component" value="Unassembled WGS sequence"/>
</dbReference>
<proteinExistence type="predicted"/>
<reference evidence="1" key="1">
    <citation type="submission" date="2023-04" db="EMBL/GenBank/DDBJ databases">
        <title>Draft Genome sequencing of Naganishia species isolated from polar environments using Oxford Nanopore Technology.</title>
        <authorList>
            <person name="Leo P."/>
            <person name="Venkateswaran K."/>
        </authorList>
    </citation>
    <scope>NUCLEOTIDE SEQUENCE</scope>
    <source>
        <strain evidence="1">MNA-CCFEE 5425</strain>
    </source>
</reference>
<keyword evidence="2" id="KW-1185">Reference proteome</keyword>
<comment type="caution">
    <text evidence="1">The sequence shown here is derived from an EMBL/GenBank/DDBJ whole genome shotgun (WGS) entry which is preliminary data.</text>
</comment>
<gene>
    <name evidence="1" type="ORF">QFC22_005809</name>
</gene>
<evidence type="ECO:0000313" key="1">
    <source>
        <dbReference type="EMBL" id="KAJ9113991.1"/>
    </source>
</evidence>
<accession>A0ACC2WRF0</accession>
<organism evidence="1 2">
    <name type="scientific">Naganishia vaughanmartiniae</name>
    <dbReference type="NCBI Taxonomy" id="1424756"/>
    <lineage>
        <taxon>Eukaryota</taxon>
        <taxon>Fungi</taxon>
        <taxon>Dikarya</taxon>
        <taxon>Basidiomycota</taxon>
        <taxon>Agaricomycotina</taxon>
        <taxon>Tremellomycetes</taxon>
        <taxon>Filobasidiales</taxon>
        <taxon>Filobasidiaceae</taxon>
        <taxon>Naganishia</taxon>
    </lineage>
</organism>
<name>A0ACC2WRF0_9TREE</name>
<protein>
    <submittedName>
        <fullName evidence="1">Uncharacterized protein</fullName>
    </submittedName>
</protein>
<evidence type="ECO:0000313" key="2">
    <source>
        <dbReference type="Proteomes" id="UP001243375"/>
    </source>
</evidence>
<sequence>MPDHKLQKLSHTLQQTYDRHDLHATGKHLTVLKITLARAGLLFPSLDHDKEDLVTARSVLEVGAFYSLAIKDVKAFERYEAMLSVYYRDLSPVLPPSPLRRPILGLTLLSHLAASRISQFHTMLEQLSTSTNEQDKDILNDVYIRWPVDLERSLMEGSYTKAWRAKSRAPRKEYEVLAEGLMGTIRNDIASCHEKAYQALPLAEASRLLFFDNESEAMKFGQQRGWNFSPTSKIFTFPSQSRNGSTSTTTDAASGGHEDGESAGDLLERRGLVRKALEYATELEAIV</sequence>